<evidence type="ECO:0000256" key="1">
    <source>
        <dbReference type="SAM" id="Phobius"/>
    </source>
</evidence>
<dbReference type="EMBL" id="FOXX01000003">
    <property type="protein sequence ID" value="SFQ50814.1"/>
    <property type="molecule type" value="Genomic_DNA"/>
</dbReference>
<keyword evidence="1" id="KW-1133">Transmembrane helix</keyword>
<dbReference type="Proteomes" id="UP000182762">
    <property type="component" value="Unassembled WGS sequence"/>
</dbReference>
<accession>A0A1I5Z2W1</accession>
<sequence length="164" mass="18190">MPTTKKENFYFGMMMCIGMVIGMTFYNLVINDLIGTISLQGMLLQLILGFIIAFILELFIIGPIAHKVAFSLPYDKSNKLFVILSLAFCMVIGMVLSMSIYGVTMAYFANSLGEGSLLKHYFLTVGKNFIFALPLQLLIIGPLVRFSFAKFVKGQKSIQTDGVS</sequence>
<name>A0A1I5Z2W1_9BACI</name>
<keyword evidence="3" id="KW-1185">Reference proteome</keyword>
<feature type="transmembrane region" description="Helical" evidence="1">
    <location>
        <begin position="81"/>
        <end position="109"/>
    </location>
</feature>
<dbReference type="Pfam" id="PF11391">
    <property type="entry name" value="DUF2798"/>
    <property type="match status" value="2"/>
</dbReference>
<organism evidence="2 3">
    <name type="scientific">Priestia endophytica DSM 13796</name>
    <dbReference type="NCBI Taxonomy" id="1121089"/>
    <lineage>
        <taxon>Bacteria</taxon>
        <taxon>Bacillati</taxon>
        <taxon>Bacillota</taxon>
        <taxon>Bacilli</taxon>
        <taxon>Bacillales</taxon>
        <taxon>Bacillaceae</taxon>
        <taxon>Priestia</taxon>
    </lineage>
</organism>
<evidence type="ECO:0008006" key="4">
    <source>
        <dbReference type="Google" id="ProtNLM"/>
    </source>
</evidence>
<feature type="transmembrane region" description="Helical" evidence="1">
    <location>
        <begin position="42"/>
        <end position="61"/>
    </location>
</feature>
<dbReference type="InterPro" id="IPR021529">
    <property type="entry name" value="DUF2798"/>
</dbReference>
<dbReference type="RefSeq" id="WP_061805025.1">
    <property type="nucleotide sequence ID" value="NZ_FOXX01000003.1"/>
</dbReference>
<feature type="transmembrane region" description="Helical" evidence="1">
    <location>
        <begin position="129"/>
        <end position="148"/>
    </location>
</feature>
<gene>
    <name evidence="2" type="ORF">SAMN02745910_01780</name>
</gene>
<keyword evidence="1" id="KW-0812">Transmembrane</keyword>
<feature type="transmembrane region" description="Helical" evidence="1">
    <location>
        <begin position="9"/>
        <end position="30"/>
    </location>
</feature>
<comment type="caution">
    <text evidence="2">The sequence shown here is derived from an EMBL/GenBank/DDBJ whole genome shotgun (WGS) entry which is preliminary data.</text>
</comment>
<evidence type="ECO:0000313" key="3">
    <source>
        <dbReference type="Proteomes" id="UP000182762"/>
    </source>
</evidence>
<protein>
    <recommendedName>
        <fullName evidence="4">DUF2798 domain-containing protein</fullName>
    </recommendedName>
</protein>
<dbReference type="GeneID" id="93710470"/>
<evidence type="ECO:0000313" key="2">
    <source>
        <dbReference type="EMBL" id="SFQ50814.1"/>
    </source>
</evidence>
<proteinExistence type="predicted"/>
<reference evidence="2 3" key="1">
    <citation type="submission" date="2016-10" db="EMBL/GenBank/DDBJ databases">
        <authorList>
            <person name="Varghese N."/>
            <person name="Submissions S."/>
        </authorList>
    </citation>
    <scope>NUCLEOTIDE SEQUENCE [LARGE SCALE GENOMIC DNA]</scope>
    <source>
        <strain evidence="2 3">DSM 13796</strain>
    </source>
</reference>
<keyword evidence="1" id="KW-0472">Membrane</keyword>